<dbReference type="GO" id="GO:0005524">
    <property type="term" value="F:ATP binding"/>
    <property type="evidence" value="ECO:0007669"/>
    <property type="project" value="UniProtKB-KW"/>
</dbReference>
<dbReference type="SUPFAM" id="SSF55874">
    <property type="entry name" value="ATPase domain of HSP90 chaperone/DNA topoisomerase II/histidine kinase"/>
    <property type="match status" value="1"/>
</dbReference>
<feature type="domain" description="Histidine kinase/HSP90-like ATPase" evidence="2">
    <location>
        <begin position="27"/>
        <end position="131"/>
    </location>
</feature>
<keyword evidence="1" id="KW-0808">Transferase</keyword>
<dbReference type="Gene3D" id="3.30.565.10">
    <property type="entry name" value="Histidine kinase-like ATPase, C-terminal domain"/>
    <property type="match status" value="1"/>
</dbReference>
<keyword evidence="1" id="KW-0418">Kinase</keyword>
<protein>
    <submittedName>
        <fullName evidence="3">ATP-binding protein</fullName>
    </submittedName>
</protein>
<evidence type="ECO:0000259" key="2">
    <source>
        <dbReference type="Pfam" id="PF13581"/>
    </source>
</evidence>
<dbReference type="InterPro" id="IPR036890">
    <property type="entry name" value="HATPase_C_sf"/>
</dbReference>
<keyword evidence="4" id="KW-1185">Reference proteome</keyword>
<dbReference type="RefSeq" id="WP_311546043.1">
    <property type="nucleotide sequence ID" value="NZ_JAVREK010000016.1"/>
</dbReference>
<dbReference type="PANTHER" id="PTHR35526">
    <property type="entry name" value="ANTI-SIGMA-F FACTOR RSBW-RELATED"/>
    <property type="match status" value="1"/>
</dbReference>
<reference evidence="4" key="1">
    <citation type="submission" date="2023-07" db="EMBL/GenBank/DDBJ databases">
        <title>30 novel species of actinomycetes from the DSMZ collection.</title>
        <authorList>
            <person name="Nouioui I."/>
        </authorList>
    </citation>
    <scope>NUCLEOTIDE SEQUENCE [LARGE SCALE GENOMIC DNA]</scope>
    <source>
        <strain evidence="4">DSM 45055</strain>
    </source>
</reference>
<dbReference type="PANTHER" id="PTHR35526:SF3">
    <property type="entry name" value="ANTI-SIGMA-F FACTOR RSBW"/>
    <property type="match status" value="1"/>
</dbReference>
<gene>
    <name evidence="3" type="ORF">RM446_15655</name>
</gene>
<keyword evidence="1" id="KW-0723">Serine/threonine-protein kinase</keyword>
<comment type="caution">
    <text evidence="3">The sequence shown here is derived from an EMBL/GenBank/DDBJ whole genome shotgun (WGS) entry which is preliminary data.</text>
</comment>
<accession>A0ABU2KWS9</accession>
<dbReference type="Proteomes" id="UP001183226">
    <property type="component" value="Unassembled WGS sequence"/>
</dbReference>
<evidence type="ECO:0000313" key="4">
    <source>
        <dbReference type="Proteomes" id="UP001183226"/>
    </source>
</evidence>
<evidence type="ECO:0000313" key="3">
    <source>
        <dbReference type="EMBL" id="MDT0303553.1"/>
    </source>
</evidence>
<sequence length="164" mass="17921">MTYAIAPTSPPPRRFRVRRCSFRFDGRPPSVKAARGWLDVRMNVADVPEETADTARLLLSELATNALIHTASGHDGGAFYVRAYFSPGRLRVEVRDAGGAPPSFPVAAPDPDAERGRGLLLVSVLADRWGRFESGRGPGMFFELRWATQPGRDSAPAPMAESLR</sequence>
<dbReference type="CDD" id="cd16936">
    <property type="entry name" value="HATPase_RsbW-like"/>
    <property type="match status" value="1"/>
</dbReference>
<keyword evidence="3" id="KW-0547">Nucleotide-binding</keyword>
<evidence type="ECO:0000256" key="1">
    <source>
        <dbReference type="ARBA" id="ARBA00022527"/>
    </source>
</evidence>
<organism evidence="3 4">
    <name type="scientific">Streptomonospora wellingtoniae</name>
    <dbReference type="NCBI Taxonomy" id="3075544"/>
    <lineage>
        <taxon>Bacteria</taxon>
        <taxon>Bacillati</taxon>
        <taxon>Actinomycetota</taxon>
        <taxon>Actinomycetes</taxon>
        <taxon>Streptosporangiales</taxon>
        <taxon>Nocardiopsidaceae</taxon>
        <taxon>Streptomonospora</taxon>
    </lineage>
</organism>
<dbReference type="InterPro" id="IPR050267">
    <property type="entry name" value="Anti-sigma-factor_SerPK"/>
</dbReference>
<dbReference type="Pfam" id="PF13581">
    <property type="entry name" value="HATPase_c_2"/>
    <property type="match status" value="1"/>
</dbReference>
<keyword evidence="3" id="KW-0067">ATP-binding</keyword>
<proteinExistence type="predicted"/>
<dbReference type="EMBL" id="JAVREK010000016">
    <property type="protein sequence ID" value="MDT0303553.1"/>
    <property type="molecule type" value="Genomic_DNA"/>
</dbReference>
<name>A0ABU2KWS9_9ACTN</name>
<dbReference type="InterPro" id="IPR003594">
    <property type="entry name" value="HATPase_dom"/>
</dbReference>